<evidence type="ECO:0000256" key="4">
    <source>
        <dbReference type="HAMAP-Rule" id="MF_00270"/>
    </source>
</evidence>
<keyword evidence="4" id="KW-0694">RNA-binding</keyword>
<evidence type="ECO:0000256" key="1">
    <source>
        <dbReference type="ARBA" id="ARBA00005589"/>
    </source>
</evidence>
<dbReference type="InterPro" id="IPR001648">
    <property type="entry name" value="Ribosomal_bS18"/>
</dbReference>
<comment type="function">
    <text evidence="4">Binds as a heterodimer with protein bS6 to the central domain of the 16S rRNA, where it helps stabilize the platform of the 30S subunit.</text>
</comment>
<dbReference type="GO" id="GO:0070181">
    <property type="term" value="F:small ribosomal subunit rRNA binding"/>
    <property type="evidence" value="ECO:0007669"/>
    <property type="project" value="TreeGrafter"/>
</dbReference>
<dbReference type="Proteomes" id="UP000179183">
    <property type="component" value="Unassembled WGS sequence"/>
</dbReference>
<dbReference type="GO" id="GO:0003735">
    <property type="term" value="F:structural constituent of ribosome"/>
    <property type="evidence" value="ECO:0007669"/>
    <property type="project" value="InterPro"/>
</dbReference>
<reference evidence="6 7" key="1">
    <citation type="journal article" date="2016" name="Nat. Commun.">
        <title>Thousands of microbial genomes shed light on interconnected biogeochemical processes in an aquifer system.</title>
        <authorList>
            <person name="Anantharaman K."/>
            <person name="Brown C.T."/>
            <person name="Hug L.A."/>
            <person name="Sharon I."/>
            <person name="Castelle C.J."/>
            <person name="Probst A.J."/>
            <person name="Thomas B.C."/>
            <person name="Singh A."/>
            <person name="Wilkins M.J."/>
            <person name="Karaoz U."/>
            <person name="Brodie E.L."/>
            <person name="Williams K.H."/>
            <person name="Hubbard S.S."/>
            <person name="Banfield J.F."/>
        </authorList>
    </citation>
    <scope>NUCLEOTIDE SEQUENCE [LARGE SCALE GENOMIC DNA]</scope>
</reference>
<evidence type="ECO:0000256" key="5">
    <source>
        <dbReference type="RuleBase" id="RU003910"/>
    </source>
</evidence>
<dbReference type="Gene3D" id="4.10.640.10">
    <property type="entry name" value="Ribosomal protein S18"/>
    <property type="match status" value="1"/>
</dbReference>
<evidence type="ECO:0000313" key="7">
    <source>
        <dbReference type="Proteomes" id="UP000179183"/>
    </source>
</evidence>
<proteinExistence type="inferred from homology"/>
<dbReference type="PRINTS" id="PR00974">
    <property type="entry name" value="RIBOSOMALS18"/>
</dbReference>
<protein>
    <recommendedName>
        <fullName evidence="4">Small ribosomal subunit protein bS18</fullName>
    </recommendedName>
</protein>
<keyword evidence="3 4" id="KW-0687">Ribonucleoprotein</keyword>
<sequence>MLHVSCFKFQEIMFCHFCQKNINDVDYKNTELLSRFISGFYKIKPRKKTGLCSHHQRKIATAIKRARQMAMIPYTPK</sequence>
<dbReference type="HAMAP" id="MF_00270">
    <property type="entry name" value="Ribosomal_bS18"/>
    <property type="match status" value="1"/>
</dbReference>
<dbReference type="InterPro" id="IPR036870">
    <property type="entry name" value="Ribosomal_bS18_sf"/>
</dbReference>
<keyword evidence="4" id="KW-0699">rRNA-binding</keyword>
<comment type="similarity">
    <text evidence="1 4 5">Belongs to the bacterial ribosomal protein bS18 family.</text>
</comment>
<comment type="subunit">
    <text evidence="4">Part of the 30S ribosomal subunit. Forms a tight heterodimer with protein bS6.</text>
</comment>
<dbReference type="AlphaFoldDB" id="A0A1G2HYB4"/>
<keyword evidence="2 4" id="KW-0689">Ribosomal protein</keyword>
<evidence type="ECO:0000313" key="6">
    <source>
        <dbReference type="EMBL" id="OGZ67473.1"/>
    </source>
</evidence>
<dbReference type="Pfam" id="PF01084">
    <property type="entry name" value="Ribosomal_S18"/>
    <property type="match status" value="1"/>
</dbReference>
<dbReference type="NCBIfam" id="TIGR00165">
    <property type="entry name" value="S18"/>
    <property type="match status" value="1"/>
</dbReference>
<dbReference type="PANTHER" id="PTHR13479:SF40">
    <property type="entry name" value="SMALL RIBOSOMAL SUBUNIT PROTEIN BS18M"/>
    <property type="match status" value="1"/>
</dbReference>
<name>A0A1G2HYB4_9BACT</name>
<evidence type="ECO:0000256" key="2">
    <source>
        <dbReference type="ARBA" id="ARBA00022980"/>
    </source>
</evidence>
<dbReference type="GO" id="GO:0006412">
    <property type="term" value="P:translation"/>
    <property type="evidence" value="ECO:0007669"/>
    <property type="project" value="UniProtKB-UniRule"/>
</dbReference>
<evidence type="ECO:0000256" key="3">
    <source>
        <dbReference type="ARBA" id="ARBA00023274"/>
    </source>
</evidence>
<comment type="caution">
    <text evidence="6">The sequence shown here is derived from an EMBL/GenBank/DDBJ whole genome shotgun (WGS) entry which is preliminary data.</text>
</comment>
<dbReference type="GO" id="GO:0005840">
    <property type="term" value="C:ribosome"/>
    <property type="evidence" value="ECO:0007669"/>
    <property type="project" value="UniProtKB-KW"/>
</dbReference>
<gene>
    <name evidence="4" type="primary">rpsR</name>
    <name evidence="6" type="ORF">A3D34_01135</name>
</gene>
<accession>A0A1G2HYB4</accession>
<dbReference type="PANTHER" id="PTHR13479">
    <property type="entry name" value="30S RIBOSOMAL PROTEIN S18"/>
    <property type="match status" value="1"/>
</dbReference>
<dbReference type="GO" id="GO:1990904">
    <property type="term" value="C:ribonucleoprotein complex"/>
    <property type="evidence" value="ECO:0007669"/>
    <property type="project" value="UniProtKB-KW"/>
</dbReference>
<dbReference type="SUPFAM" id="SSF46911">
    <property type="entry name" value="Ribosomal protein S18"/>
    <property type="match status" value="1"/>
</dbReference>
<dbReference type="EMBL" id="MHOQ01000004">
    <property type="protein sequence ID" value="OGZ67473.1"/>
    <property type="molecule type" value="Genomic_DNA"/>
</dbReference>
<organism evidence="6 7">
    <name type="scientific">Candidatus Staskawiczbacteria bacterium RIFCSPHIGHO2_02_FULL_33_16</name>
    <dbReference type="NCBI Taxonomy" id="1802204"/>
    <lineage>
        <taxon>Bacteria</taxon>
        <taxon>Candidatus Staskawicziibacteriota</taxon>
    </lineage>
</organism>